<dbReference type="EMBL" id="CP014806">
    <property type="protein sequence ID" value="AMW98280.1"/>
    <property type="molecule type" value="Genomic_DNA"/>
</dbReference>
<dbReference type="HAMAP" id="MF_01553">
    <property type="entry name" value="RNApol_bact_RpoY"/>
    <property type="match status" value="1"/>
</dbReference>
<sequence>MIYKVYYQENILEVPVRENTKSLYIEADEVREVREKLQGRGYNIEYIQSLEGNYLEYEKASEDFKLENI</sequence>
<reference evidence="7" key="2">
    <citation type="submission" date="2016-03" db="EMBL/GenBank/DDBJ databases">
        <authorList>
            <person name="Ploux O."/>
        </authorList>
    </citation>
    <scope>NUCLEOTIDE SEQUENCE [LARGE SCALE GENOMIC DNA]</scope>
    <source>
        <strain evidence="7">PP9</strain>
    </source>
</reference>
<organism evidence="6 7">
    <name type="scientific">Rummeliibacillus stabekisii</name>
    <dbReference type="NCBI Taxonomy" id="241244"/>
    <lineage>
        <taxon>Bacteria</taxon>
        <taxon>Bacillati</taxon>
        <taxon>Bacillota</taxon>
        <taxon>Bacilli</taxon>
        <taxon>Bacillales</taxon>
        <taxon>Caryophanaceae</taxon>
        <taxon>Rummeliibacillus</taxon>
    </lineage>
</organism>
<dbReference type="Pfam" id="PF07288">
    <property type="entry name" value="RpoY"/>
    <property type="match status" value="1"/>
</dbReference>
<reference evidence="6 7" key="1">
    <citation type="journal article" date="2016" name="Genome Announc.">
        <title>Whole-Genome Sequence of Rummeliibacillus stabekisii Strain PP9 Isolated from Antarctic Soil.</title>
        <authorList>
            <person name="da Mota F.F."/>
            <person name="Vollu R.E."/>
            <person name="Jurelevicius D."/>
            <person name="Seldin L."/>
        </authorList>
    </citation>
    <scope>NUCLEOTIDE SEQUENCE [LARGE SCALE GENOMIC DNA]</scope>
    <source>
        <strain evidence="6 7">PP9</strain>
    </source>
</reference>
<gene>
    <name evidence="5" type="primary">rpoY</name>
    <name evidence="6" type="ORF">ATY39_01895</name>
</gene>
<keyword evidence="1 5" id="KW-0240">DNA-directed RNA polymerase</keyword>
<dbReference type="InterPro" id="IPR009907">
    <property type="entry name" value="RpoY"/>
</dbReference>
<comment type="function">
    <text evidence="5">A non-essential component of RNA polymerase (RNAP).</text>
</comment>
<accession>A0A143HA60</accession>
<proteinExistence type="inferred from homology"/>
<evidence type="ECO:0000256" key="2">
    <source>
        <dbReference type="ARBA" id="ARBA00022679"/>
    </source>
</evidence>
<keyword evidence="2 5" id="KW-0808">Transferase</keyword>
<evidence type="ECO:0000256" key="4">
    <source>
        <dbReference type="ARBA" id="ARBA00023163"/>
    </source>
</evidence>
<comment type="catalytic activity">
    <reaction evidence="5">
        <text>RNA(n) + a ribonucleoside 5'-triphosphate = RNA(n+1) + diphosphate</text>
        <dbReference type="Rhea" id="RHEA:21248"/>
        <dbReference type="Rhea" id="RHEA-COMP:14527"/>
        <dbReference type="Rhea" id="RHEA-COMP:17342"/>
        <dbReference type="ChEBI" id="CHEBI:33019"/>
        <dbReference type="ChEBI" id="CHEBI:61557"/>
        <dbReference type="ChEBI" id="CHEBI:140395"/>
        <dbReference type="EC" id="2.7.7.6"/>
    </reaction>
</comment>
<comment type="similarity">
    <text evidence="5">Belongs to the RNA polymerase subunit epsilon family.</text>
</comment>
<keyword evidence="7" id="KW-1185">Reference proteome</keyword>
<evidence type="ECO:0000256" key="1">
    <source>
        <dbReference type="ARBA" id="ARBA00022478"/>
    </source>
</evidence>
<evidence type="ECO:0000256" key="3">
    <source>
        <dbReference type="ARBA" id="ARBA00022695"/>
    </source>
</evidence>
<dbReference type="AlphaFoldDB" id="A0A143HA60"/>
<evidence type="ECO:0000313" key="7">
    <source>
        <dbReference type="Proteomes" id="UP000076021"/>
    </source>
</evidence>
<dbReference type="OrthoDB" id="2147503at2"/>
<keyword evidence="3 5" id="KW-0548">Nucleotidyltransferase</keyword>
<dbReference type="GO" id="GO:0003899">
    <property type="term" value="F:DNA-directed RNA polymerase activity"/>
    <property type="evidence" value="ECO:0007669"/>
    <property type="project" value="UniProtKB-UniRule"/>
</dbReference>
<dbReference type="EC" id="2.7.7.6" evidence="5"/>
<evidence type="ECO:0000313" key="6">
    <source>
        <dbReference type="EMBL" id="AMW98280.1"/>
    </source>
</evidence>
<dbReference type="RefSeq" id="WP_066785028.1">
    <property type="nucleotide sequence ID" value="NZ_BJVD01000001.1"/>
</dbReference>
<dbReference type="Proteomes" id="UP000076021">
    <property type="component" value="Chromosome"/>
</dbReference>
<dbReference type="KEGG" id="rst:ATY39_01895"/>
<dbReference type="GO" id="GO:0000428">
    <property type="term" value="C:DNA-directed RNA polymerase complex"/>
    <property type="evidence" value="ECO:0007669"/>
    <property type="project" value="UniProtKB-KW"/>
</dbReference>
<dbReference type="GO" id="GO:0006351">
    <property type="term" value="P:DNA-templated transcription"/>
    <property type="evidence" value="ECO:0007669"/>
    <property type="project" value="UniProtKB-UniRule"/>
</dbReference>
<comment type="subunit">
    <text evidence="5">RNAP is composed of a core of 2 alpha, a beta and a beta' subunit. The core is associated with a delta subunit, and at least one of epsilon or omega. When a sigma factor is associated with the core the holoenzyme is formed, which can initiate transcription.</text>
</comment>
<dbReference type="STRING" id="241244.ATY39_01895"/>
<dbReference type="NCBIfam" id="NF010188">
    <property type="entry name" value="PRK13667.1"/>
    <property type="match status" value="1"/>
</dbReference>
<keyword evidence="4 5" id="KW-0804">Transcription</keyword>
<name>A0A143HA60_9BACL</name>
<protein>
    <recommendedName>
        <fullName evidence="5">DNA-directed RNA polymerase subunit epsilon</fullName>
        <shortName evidence="5">RNAP epsilon subunit</shortName>
        <ecNumber evidence="5">2.7.7.6</ecNumber>
    </recommendedName>
    <alternativeName>
        <fullName evidence="5">RNA polymerase epsilon subunit</fullName>
    </alternativeName>
    <alternativeName>
        <fullName evidence="5">Transcriptase subunit epsilon</fullName>
    </alternativeName>
</protein>
<dbReference type="Gene3D" id="3.10.20.730">
    <property type="entry name" value="RNAP, epsilon subunit-like"/>
    <property type="match status" value="1"/>
</dbReference>
<dbReference type="GO" id="GO:0003677">
    <property type="term" value="F:DNA binding"/>
    <property type="evidence" value="ECO:0007669"/>
    <property type="project" value="UniProtKB-UniRule"/>
</dbReference>
<evidence type="ECO:0000256" key="5">
    <source>
        <dbReference type="HAMAP-Rule" id="MF_01553"/>
    </source>
</evidence>